<evidence type="ECO:0000256" key="1">
    <source>
        <dbReference type="ARBA" id="ARBA00022741"/>
    </source>
</evidence>
<evidence type="ECO:0000313" key="5">
    <source>
        <dbReference type="Proteomes" id="UP000006327"/>
    </source>
</evidence>
<accession>K6XZF2</accession>
<dbReference type="SUPFAM" id="SSF89963">
    <property type="entry name" value="YajQ-like"/>
    <property type="match status" value="2"/>
</dbReference>
<dbReference type="RefSeq" id="WP_007615477.1">
    <property type="nucleotide sequence ID" value="NZ_BAEO01000002.1"/>
</dbReference>
<dbReference type="FunFam" id="3.30.70.860:FF:000001">
    <property type="entry name" value="UPF0234 protein YajQ"/>
    <property type="match status" value="1"/>
</dbReference>
<proteinExistence type="inferred from homology"/>
<comment type="similarity">
    <text evidence="2 3">Belongs to the YajQ family.</text>
</comment>
<dbReference type="GO" id="GO:0005829">
    <property type="term" value="C:cytosol"/>
    <property type="evidence" value="ECO:0007669"/>
    <property type="project" value="TreeGrafter"/>
</dbReference>
<sequence length="160" mass="18177">MPSLDIVSEIDLPELLNAVDNANRELSTRFDFRGVEASFELKESIVTMTADNDFQLKQMLDILRGTCVKRNVDTAAFEEKDVQHIGKIYKQAIAFKQGIEQPVAKKLIKLIKDAKLKVQAQIQGEQVRVTGKKRDDLQQVMALAKEADLEQPLQFTNFRD</sequence>
<comment type="function">
    <text evidence="3">Nucleotide-binding protein.</text>
</comment>
<dbReference type="EMBL" id="BAEO01000002">
    <property type="protein sequence ID" value="GAC17046.1"/>
    <property type="molecule type" value="Genomic_DNA"/>
</dbReference>
<dbReference type="Gene3D" id="3.30.70.990">
    <property type="entry name" value="YajQ-like, domain 2"/>
    <property type="match status" value="1"/>
</dbReference>
<dbReference type="PANTHER" id="PTHR30476:SF0">
    <property type="entry name" value="UPF0234 PROTEIN YAJQ"/>
    <property type="match status" value="1"/>
</dbReference>
<dbReference type="OrthoDB" id="9801447at2"/>
<evidence type="ECO:0000256" key="3">
    <source>
        <dbReference type="HAMAP-Rule" id="MF_00632"/>
    </source>
</evidence>
<dbReference type="Pfam" id="PF04461">
    <property type="entry name" value="YajQ"/>
    <property type="match status" value="1"/>
</dbReference>
<dbReference type="GO" id="GO:0000166">
    <property type="term" value="F:nucleotide binding"/>
    <property type="evidence" value="ECO:0007669"/>
    <property type="project" value="UniProtKB-UniRule"/>
</dbReference>
<protein>
    <recommendedName>
        <fullName evidence="3">Nucleotide-binding protein GARC_0064</fullName>
    </recommendedName>
</protein>
<dbReference type="PANTHER" id="PTHR30476">
    <property type="entry name" value="UPF0234 PROTEIN YAJQ"/>
    <property type="match status" value="1"/>
</dbReference>
<dbReference type="STRING" id="493475.GARC_0064"/>
<dbReference type="NCBIfam" id="NF003819">
    <property type="entry name" value="PRK05412.1"/>
    <property type="match status" value="1"/>
</dbReference>
<keyword evidence="1 3" id="KW-0547">Nucleotide-binding</keyword>
<reference evidence="4 5" key="1">
    <citation type="journal article" date="2017" name="Antonie Van Leeuwenhoek">
        <title>Rhizobium rhizosphaerae sp. nov., a novel species isolated from rice rhizosphere.</title>
        <authorList>
            <person name="Zhao J.J."/>
            <person name="Zhang J."/>
            <person name="Zhang R.J."/>
            <person name="Zhang C.W."/>
            <person name="Yin H.Q."/>
            <person name="Zhang X.X."/>
        </authorList>
    </citation>
    <scope>NUCLEOTIDE SEQUENCE [LARGE SCALE GENOMIC DNA]</scope>
    <source>
        <strain evidence="4 5">BSs20135</strain>
    </source>
</reference>
<keyword evidence="5" id="KW-1185">Reference proteome</keyword>
<dbReference type="CDD" id="cd11740">
    <property type="entry name" value="YajQ_like"/>
    <property type="match status" value="1"/>
</dbReference>
<comment type="caution">
    <text evidence="4">The sequence shown here is derived from an EMBL/GenBank/DDBJ whole genome shotgun (WGS) entry which is preliminary data.</text>
</comment>
<dbReference type="Proteomes" id="UP000006327">
    <property type="component" value="Unassembled WGS sequence"/>
</dbReference>
<organism evidence="4 5">
    <name type="scientific">Paraglaciecola arctica BSs20135</name>
    <dbReference type="NCBI Taxonomy" id="493475"/>
    <lineage>
        <taxon>Bacteria</taxon>
        <taxon>Pseudomonadati</taxon>
        <taxon>Pseudomonadota</taxon>
        <taxon>Gammaproteobacteria</taxon>
        <taxon>Alteromonadales</taxon>
        <taxon>Alteromonadaceae</taxon>
        <taxon>Paraglaciecola</taxon>
    </lineage>
</organism>
<dbReference type="HAMAP" id="MF_00632">
    <property type="entry name" value="UPF0234"/>
    <property type="match status" value="1"/>
</dbReference>
<name>K6XZF2_9ALTE</name>
<dbReference type="InterPro" id="IPR036183">
    <property type="entry name" value="YajQ-like_sf"/>
</dbReference>
<gene>
    <name evidence="4" type="ORF">GARC_0064</name>
</gene>
<evidence type="ECO:0000313" key="4">
    <source>
        <dbReference type="EMBL" id="GAC17046.1"/>
    </source>
</evidence>
<dbReference type="InterPro" id="IPR007551">
    <property type="entry name" value="YajQ/Smlt4090-like"/>
</dbReference>
<dbReference type="Gene3D" id="3.30.70.860">
    <property type="match status" value="1"/>
</dbReference>
<dbReference type="InterPro" id="IPR035570">
    <property type="entry name" value="UPF0234_N"/>
</dbReference>
<dbReference type="eggNOG" id="COG1666">
    <property type="taxonomic scope" value="Bacteria"/>
</dbReference>
<dbReference type="AlphaFoldDB" id="K6XZF2"/>
<dbReference type="InterPro" id="IPR035571">
    <property type="entry name" value="UPF0234-like_C"/>
</dbReference>
<evidence type="ECO:0000256" key="2">
    <source>
        <dbReference type="ARBA" id="ARBA00093450"/>
    </source>
</evidence>